<name>A0A2I0JXX1_PUNGR</name>
<dbReference type="Proteomes" id="UP000233551">
    <property type="component" value="Unassembled WGS sequence"/>
</dbReference>
<evidence type="ECO:0000313" key="3">
    <source>
        <dbReference type="Proteomes" id="UP000233551"/>
    </source>
</evidence>
<sequence length="196" mass="20717">MATRSASPTVGPNSILNLDMAAWSKSPRPDPSCTDLGGFGPPIHCPALPEKPSRSVWLGGGSIIPFEAICSKDTAPDNPTLCISCFLSLLELLLFLTPYFDDRCLSSNHGRQVSTQLQVGLPKLESSDWTLSENNNNNTNDGNPHLNWNGDGGGTNDGSSQGMLRPLGGNFGCIGSGDRGPGSGGTRGEGSEWWRD</sequence>
<dbReference type="EMBL" id="PGOL01001069">
    <property type="protein sequence ID" value="PKI61188.1"/>
    <property type="molecule type" value="Genomic_DNA"/>
</dbReference>
<comment type="caution">
    <text evidence="2">The sequence shown here is derived from an EMBL/GenBank/DDBJ whole genome shotgun (WGS) entry which is preliminary data.</text>
</comment>
<accession>A0A2I0JXX1</accession>
<keyword evidence="3" id="KW-1185">Reference proteome</keyword>
<evidence type="ECO:0000256" key="1">
    <source>
        <dbReference type="SAM" id="MobiDB-lite"/>
    </source>
</evidence>
<feature type="region of interest" description="Disordered" evidence="1">
    <location>
        <begin position="128"/>
        <end position="162"/>
    </location>
</feature>
<gene>
    <name evidence="2" type="ORF">CRG98_018419</name>
</gene>
<proteinExistence type="predicted"/>
<feature type="compositionally biased region" description="Low complexity" evidence="1">
    <location>
        <begin position="134"/>
        <end position="149"/>
    </location>
</feature>
<feature type="compositionally biased region" description="Gly residues" evidence="1">
    <location>
        <begin position="174"/>
        <end position="188"/>
    </location>
</feature>
<evidence type="ECO:0000313" key="2">
    <source>
        <dbReference type="EMBL" id="PKI61188.1"/>
    </source>
</evidence>
<dbReference type="AlphaFoldDB" id="A0A2I0JXX1"/>
<protein>
    <submittedName>
        <fullName evidence="2">Uncharacterized protein</fullName>
    </submittedName>
</protein>
<feature type="region of interest" description="Disordered" evidence="1">
    <location>
        <begin position="174"/>
        <end position="196"/>
    </location>
</feature>
<organism evidence="2 3">
    <name type="scientific">Punica granatum</name>
    <name type="common">Pomegranate</name>
    <dbReference type="NCBI Taxonomy" id="22663"/>
    <lineage>
        <taxon>Eukaryota</taxon>
        <taxon>Viridiplantae</taxon>
        <taxon>Streptophyta</taxon>
        <taxon>Embryophyta</taxon>
        <taxon>Tracheophyta</taxon>
        <taxon>Spermatophyta</taxon>
        <taxon>Magnoliopsida</taxon>
        <taxon>eudicotyledons</taxon>
        <taxon>Gunneridae</taxon>
        <taxon>Pentapetalae</taxon>
        <taxon>rosids</taxon>
        <taxon>malvids</taxon>
        <taxon>Myrtales</taxon>
        <taxon>Lythraceae</taxon>
        <taxon>Punica</taxon>
    </lineage>
</organism>
<reference evidence="2 3" key="1">
    <citation type="submission" date="2017-11" db="EMBL/GenBank/DDBJ databases">
        <title>De-novo sequencing of pomegranate (Punica granatum L.) genome.</title>
        <authorList>
            <person name="Akparov Z."/>
            <person name="Amiraslanov A."/>
            <person name="Hajiyeva S."/>
            <person name="Abbasov M."/>
            <person name="Kaur K."/>
            <person name="Hamwieh A."/>
            <person name="Solovyev V."/>
            <person name="Salamov A."/>
            <person name="Braich B."/>
            <person name="Kosarev P."/>
            <person name="Mahmoud A."/>
            <person name="Hajiyev E."/>
            <person name="Babayeva S."/>
            <person name="Izzatullayeva V."/>
            <person name="Mammadov A."/>
            <person name="Mammadov A."/>
            <person name="Sharifova S."/>
            <person name="Ojaghi J."/>
            <person name="Eynullazada K."/>
            <person name="Bayramov B."/>
            <person name="Abdulazimova A."/>
            <person name="Shahmuradov I."/>
        </authorList>
    </citation>
    <scope>NUCLEOTIDE SEQUENCE [LARGE SCALE GENOMIC DNA]</scope>
    <source>
        <strain evidence="3">cv. AG2017</strain>
        <tissue evidence="2">Leaf</tissue>
    </source>
</reference>